<evidence type="ECO:0000256" key="9">
    <source>
        <dbReference type="ARBA" id="ARBA00022962"/>
    </source>
</evidence>
<evidence type="ECO:0000256" key="10">
    <source>
        <dbReference type="HAMAP-Rule" id="MF_00164"/>
    </source>
</evidence>
<organism evidence="13 15">
    <name type="scientific">Rubrobacter radiotolerans</name>
    <name type="common">Arthrobacter radiotolerans</name>
    <dbReference type="NCBI Taxonomy" id="42256"/>
    <lineage>
        <taxon>Bacteria</taxon>
        <taxon>Bacillati</taxon>
        <taxon>Actinomycetota</taxon>
        <taxon>Rubrobacteria</taxon>
        <taxon>Rubrobacterales</taxon>
        <taxon>Rubrobacteraceae</taxon>
        <taxon>Rubrobacter</taxon>
    </lineage>
</organism>
<dbReference type="FunFam" id="3.40.50.10490:FF:000001">
    <property type="entry name" value="Glutamine--fructose-6-phosphate aminotransferase [isomerizing]"/>
    <property type="match status" value="1"/>
</dbReference>
<dbReference type="Pfam" id="PF13522">
    <property type="entry name" value="GATase_6"/>
    <property type="match status" value="1"/>
</dbReference>
<dbReference type="PROSITE" id="PS51278">
    <property type="entry name" value="GATASE_TYPE_2"/>
    <property type="match status" value="1"/>
</dbReference>
<dbReference type="KEGG" id="rrd:RradSPS_0674"/>
<dbReference type="Proteomes" id="UP000025229">
    <property type="component" value="Chromosome"/>
</dbReference>
<reference evidence="14" key="2">
    <citation type="submission" date="2023-11" db="EMBL/GenBank/DDBJ databases">
        <title>MicrobeMod: A computational toolkit for identifying prokaryotic methylation and restriction-modification with nanopore sequencing.</title>
        <authorList>
            <person name="Crits-Christoph A."/>
            <person name="Kang S.C."/>
            <person name="Lee H."/>
            <person name="Ostrov N."/>
        </authorList>
    </citation>
    <scope>NUCLEOTIDE SEQUENCE</scope>
    <source>
        <strain evidence="14">ATCC 51242</strain>
    </source>
</reference>
<dbReference type="EMBL" id="CP007514">
    <property type="protein sequence ID" value="AHY45957.1"/>
    <property type="molecule type" value="Genomic_DNA"/>
</dbReference>
<evidence type="ECO:0000259" key="12">
    <source>
        <dbReference type="PROSITE" id="PS51464"/>
    </source>
</evidence>
<name>A0A023X0F5_RUBRA</name>
<keyword evidence="15" id="KW-1185">Reference proteome</keyword>
<dbReference type="RefSeq" id="WP_038680715.1">
    <property type="nucleotide sequence ID" value="NZ_CP007514.1"/>
</dbReference>
<keyword evidence="9" id="KW-0315">Glutamine amidotransferase</keyword>
<comment type="subcellular location">
    <subcellularLocation>
        <location evidence="2 10">Cytoplasm</location>
    </subcellularLocation>
</comment>
<evidence type="ECO:0000259" key="11">
    <source>
        <dbReference type="PROSITE" id="PS51278"/>
    </source>
</evidence>
<dbReference type="SUPFAM" id="SSF53697">
    <property type="entry name" value="SIS domain"/>
    <property type="match status" value="1"/>
</dbReference>
<dbReference type="Gene3D" id="3.60.20.10">
    <property type="entry name" value="Glutamine Phosphoribosylpyrophosphate, subunit 1, domain 1"/>
    <property type="match status" value="1"/>
</dbReference>
<dbReference type="GO" id="GO:0006487">
    <property type="term" value="P:protein N-linked glycosylation"/>
    <property type="evidence" value="ECO:0007669"/>
    <property type="project" value="TreeGrafter"/>
</dbReference>
<feature type="domain" description="Glutamine amidotransferase type-2" evidence="11">
    <location>
        <begin position="2"/>
        <end position="222"/>
    </location>
</feature>
<accession>A0A023X0F5</accession>
<dbReference type="GO" id="GO:0005975">
    <property type="term" value="P:carbohydrate metabolic process"/>
    <property type="evidence" value="ECO:0007669"/>
    <property type="project" value="UniProtKB-UniRule"/>
</dbReference>
<dbReference type="InterPro" id="IPR035490">
    <property type="entry name" value="GlmS/FrlB_SIS"/>
</dbReference>
<dbReference type="InterPro" id="IPR005855">
    <property type="entry name" value="GFAT"/>
</dbReference>
<dbReference type="FunFam" id="3.60.20.10:FF:000006">
    <property type="entry name" value="Glutamine--fructose-6-phosphate aminotransferase [isomerizing]"/>
    <property type="match status" value="1"/>
</dbReference>
<dbReference type="PANTHER" id="PTHR10937">
    <property type="entry name" value="GLUCOSAMINE--FRUCTOSE-6-PHOSPHATE AMINOTRANSFERASE, ISOMERIZING"/>
    <property type="match status" value="1"/>
</dbReference>
<keyword evidence="8" id="KW-0677">Repeat</keyword>
<evidence type="ECO:0000256" key="4">
    <source>
        <dbReference type="ARBA" id="ARBA00016090"/>
    </source>
</evidence>
<keyword evidence="5 10" id="KW-0963">Cytoplasm</keyword>
<dbReference type="NCBIfam" id="TIGR01135">
    <property type="entry name" value="glmS"/>
    <property type="match status" value="1"/>
</dbReference>
<keyword evidence="7 10" id="KW-0808">Transferase</keyword>
<dbReference type="CDD" id="cd05008">
    <property type="entry name" value="SIS_GlmS_GlmD_1"/>
    <property type="match status" value="1"/>
</dbReference>
<dbReference type="GO" id="GO:0006047">
    <property type="term" value="P:UDP-N-acetylglucosamine metabolic process"/>
    <property type="evidence" value="ECO:0007669"/>
    <property type="project" value="TreeGrafter"/>
</dbReference>
<dbReference type="GO" id="GO:0097367">
    <property type="term" value="F:carbohydrate derivative binding"/>
    <property type="evidence" value="ECO:0007669"/>
    <property type="project" value="InterPro"/>
</dbReference>
<gene>
    <name evidence="10 14" type="primary">glmS</name>
    <name evidence="13" type="ORF">RradSPS_0674</name>
    <name evidence="14" type="ORF">SIL72_04935</name>
</gene>
<dbReference type="CDD" id="cd00714">
    <property type="entry name" value="GFAT"/>
    <property type="match status" value="1"/>
</dbReference>
<comment type="function">
    <text evidence="10">Catalyzes the first step in hexosamine metabolism, converting fructose-6P into glucosamine-6P using glutamine as a nitrogen source.</text>
</comment>
<evidence type="ECO:0000256" key="6">
    <source>
        <dbReference type="ARBA" id="ARBA00022576"/>
    </source>
</evidence>
<feature type="domain" description="SIS" evidence="12">
    <location>
        <begin position="287"/>
        <end position="428"/>
    </location>
</feature>
<dbReference type="AlphaFoldDB" id="A0A023X0F5"/>
<feature type="domain" description="SIS" evidence="12">
    <location>
        <begin position="466"/>
        <end position="607"/>
    </location>
</feature>
<dbReference type="GO" id="GO:0004360">
    <property type="term" value="F:glutamine-fructose-6-phosphate transaminase (isomerizing) activity"/>
    <property type="evidence" value="ECO:0007669"/>
    <property type="project" value="UniProtKB-UniRule"/>
</dbReference>
<dbReference type="InterPro" id="IPR047084">
    <property type="entry name" value="GFAT_N"/>
</dbReference>
<comment type="catalytic activity">
    <reaction evidence="1 10">
        <text>D-fructose 6-phosphate + L-glutamine = D-glucosamine 6-phosphate + L-glutamate</text>
        <dbReference type="Rhea" id="RHEA:13237"/>
        <dbReference type="ChEBI" id="CHEBI:29985"/>
        <dbReference type="ChEBI" id="CHEBI:58359"/>
        <dbReference type="ChEBI" id="CHEBI:58725"/>
        <dbReference type="ChEBI" id="CHEBI:61527"/>
        <dbReference type="EC" id="2.6.1.16"/>
    </reaction>
</comment>
<comment type="subunit">
    <text evidence="10">Homodimer.</text>
</comment>
<dbReference type="EC" id="2.6.1.16" evidence="3 10"/>
<dbReference type="STRING" id="42256.RradSPS_0674"/>
<evidence type="ECO:0000256" key="7">
    <source>
        <dbReference type="ARBA" id="ARBA00022679"/>
    </source>
</evidence>
<dbReference type="Pfam" id="PF01380">
    <property type="entry name" value="SIS"/>
    <property type="match status" value="2"/>
</dbReference>
<dbReference type="NCBIfam" id="NF001484">
    <property type="entry name" value="PRK00331.1"/>
    <property type="match status" value="1"/>
</dbReference>
<evidence type="ECO:0000256" key="5">
    <source>
        <dbReference type="ARBA" id="ARBA00022490"/>
    </source>
</evidence>
<evidence type="ECO:0000313" key="13">
    <source>
        <dbReference type="EMBL" id="AHY45957.1"/>
    </source>
</evidence>
<dbReference type="Gene3D" id="3.40.50.10490">
    <property type="entry name" value="Glucose-6-phosphate isomerase like protein, domain 1"/>
    <property type="match status" value="2"/>
</dbReference>
<dbReference type="PATRIC" id="fig|42256.3.peg.686"/>
<proteinExistence type="inferred from homology"/>
<evidence type="ECO:0000313" key="14">
    <source>
        <dbReference type="EMBL" id="MDX5893370.1"/>
    </source>
</evidence>
<protein>
    <recommendedName>
        <fullName evidence="4 10">Glutamine--fructose-6-phosphate aminotransferase [isomerizing]</fullName>
        <ecNumber evidence="3 10">2.6.1.16</ecNumber>
    </recommendedName>
    <alternativeName>
        <fullName evidence="10">D-fructose-6-phosphate amidotransferase</fullName>
    </alternativeName>
    <alternativeName>
        <fullName evidence="10">GFAT</fullName>
    </alternativeName>
    <alternativeName>
        <fullName evidence="10">Glucosamine-6-phosphate synthase</fullName>
    </alternativeName>
    <alternativeName>
        <fullName evidence="10">Hexosephosphate aminotransferase</fullName>
    </alternativeName>
    <alternativeName>
        <fullName evidence="10">L-glutamine--D-fructose-6-phosphate amidotransferase</fullName>
    </alternativeName>
</protein>
<dbReference type="GO" id="GO:0005829">
    <property type="term" value="C:cytosol"/>
    <property type="evidence" value="ECO:0007669"/>
    <property type="project" value="TreeGrafter"/>
</dbReference>
<sequence>MCGIVGYTGGENCIEVLMEGLGHLEYRGYDSAGVALQGPEGVERVRSVGPLASLAERVAERNGHLSKLKVGIGHTRWATHGRPSELNAHPHTGREGSVAVVHNGIIENYAELRDGLRERGSTFASETDTEVVAHLIEEYTAAGLSLEEAVREVMPRLVGSFGLAAVSEREPGVIVAARRQSPLVVGFGEGENFLASAVQALLGRTRSFVAVENDEVVVLTSRSVSITTLDGAPVEREPFEVDWDAGAVELGGFPDYMSKEIHEQPAALRATLKDRLALDGTVSLDLAGQGLDLRGVERIVIAACGTAYHAGLVGKSVIERLARVPVEVAVASEYRYSEPVGDGKTLVIAVSQSGETIDTLAAVEAARGFGGRVLAVTNTRGSLITREADAVLLTHAGPEVAVASTKAFTTQVAVMQMFALELARVRGTLPEERLLELGRSLRLVPEKVEETLAALEGEYAERLAEAVEVFEDARCALFLGRGEAFPIALEGSLKMKEISYVPAEGYPAGEMKHGPIALVDERCPVVAVLGEGVVREKTLSNVDQTSARGANVICVARSDDADAKRLSRVVLPVPEAGGLIAPIVDSVPLQLLAYGVATSRGLNVDKPRNLAKSVTVE</sequence>
<dbReference type="HAMAP" id="MF_00164">
    <property type="entry name" value="GlmS"/>
    <property type="match status" value="1"/>
</dbReference>
<evidence type="ECO:0000256" key="2">
    <source>
        <dbReference type="ARBA" id="ARBA00004496"/>
    </source>
</evidence>
<dbReference type="InterPro" id="IPR035466">
    <property type="entry name" value="GlmS/AgaS_SIS"/>
</dbReference>
<dbReference type="InterPro" id="IPR017932">
    <property type="entry name" value="GATase_2_dom"/>
</dbReference>
<dbReference type="CDD" id="cd05009">
    <property type="entry name" value="SIS_GlmS_GlmD_2"/>
    <property type="match status" value="1"/>
</dbReference>
<feature type="active site" description="Nucleophile; for GATase activity" evidence="10">
    <location>
        <position position="2"/>
    </location>
</feature>
<dbReference type="OrthoDB" id="9761808at2"/>
<dbReference type="eggNOG" id="COG0449">
    <property type="taxonomic scope" value="Bacteria"/>
</dbReference>
<evidence type="ECO:0000256" key="1">
    <source>
        <dbReference type="ARBA" id="ARBA00001031"/>
    </source>
</evidence>
<evidence type="ECO:0000256" key="3">
    <source>
        <dbReference type="ARBA" id="ARBA00012916"/>
    </source>
</evidence>
<evidence type="ECO:0000313" key="15">
    <source>
        <dbReference type="Proteomes" id="UP000025229"/>
    </source>
</evidence>
<dbReference type="HOGENOM" id="CLU_012520_5_2_11"/>
<dbReference type="InterPro" id="IPR029055">
    <property type="entry name" value="Ntn_hydrolases_N"/>
</dbReference>
<feature type="active site" description="For Fru-6P isomerization activity" evidence="10">
    <location>
        <position position="612"/>
    </location>
</feature>
<keyword evidence="6 10" id="KW-0032">Aminotransferase</keyword>
<dbReference type="InterPro" id="IPR001347">
    <property type="entry name" value="SIS_dom"/>
</dbReference>
<dbReference type="PANTHER" id="PTHR10937:SF0">
    <property type="entry name" value="GLUTAMINE--FRUCTOSE-6-PHOSPHATE TRANSAMINASE (ISOMERIZING)"/>
    <property type="match status" value="1"/>
</dbReference>
<dbReference type="EMBL" id="JAWXXX010000001">
    <property type="protein sequence ID" value="MDX5893370.1"/>
    <property type="molecule type" value="Genomic_DNA"/>
</dbReference>
<dbReference type="InterPro" id="IPR046348">
    <property type="entry name" value="SIS_dom_sf"/>
</dbReference>
<evidence type="ECO:0000256" key="8">
    <source>
        <dbReference type="ARBA" id="ARBA00022737"/>
    </source>
</evidence>
<dbReference type="GO" id="GO:0006002">
    <property type="term" value="P:fructose 6-phosphate metabolic process"/>
    <property type="evidence" value="ECO:0007669"/>
    <property type="project" value="TreeGrafter"/>
</dbReference>
<dbReference type="Proteomes" id="UP001281130">
    <property type="component" value="Unassembled WGS sequence"/>
</dbReference>
<dbReference type="SUPFAM" id="SSF56235">
    <property type="entry name" value="N-terminal nucleophile aminohydrolases (Ntn hydrolases)"/>
    <property type="match status" value="1"/>
</dbReference>
<feature type="initiator methionine" description="Removed" evidence="10">
    <location>
        <position position="1"/>
    </location>
</feature>
<reference evidence="13 15" key="1">
    <citation type="submission" date="2014-03" db="EMBL/GenBank/DDBJ databases">
        <title>Complete genome sequence of the Radio-Resistant Rubrobacter radiotolerans RSPS-4.</title>
        <authorList>
            <person name="Egas C.C."/>
            <person name="Barroso C.C."/>
            <person name="Froufe H.J.C."/>
            <person name="Pacheco J.J."/>
            <person name="Albuquerque L.L."/>
            <person name="da Costa M.M.S."/>
        </authorList>
    </citation>
    <scope>NUCLEOTIDE SEQUENCE [LARGE SCALE GENOMIC DNA]</scope>
    <source>
        <strain evidence="13 15">RSPS-4</strain>
    </source>
</reference>
<dbReference type="PROSITE" id="PS51464">
    <property type="entry name" value="SIS"/>
    <property type="match status" value="2"/>
</dbReference>